<accession>A0A938X325</accession>
<evidence type="ECO:0000313" key="2">
    <source>
        <dbReference type="EMBL" id="MBM6827715.1"/>
    </source>
</evidence>
<proteinExistence type="predicted"/>
<feature type="transmembrane region" description="Helical" evidence="1">
    <location>
        <begin position="83"/>
        <end position="102"/>
    </location>
</feature>
<feature type="transmembrane region" description="Helical" evidence="1">
    <location>
        <begin position="168"/>
        <end position="190"/>
    </location>
</feature>
<feature type="transmembrane region" description="Helical" evidence="1">
    <location>
        <begin position="211"/>
        <end position="235"/>
    </location>
</feature>
<dbReference type="AlphaFoldDB" id="A0A938X325"/>
<feature type="transmembrane region" description="Helical" evidence="1">
    <location>
        <begin position="255"/>
        <end position="274"/>
    </location>
</feature>
<keyword evidence="1" id="KW-0812">Transmembrane</keyword>
<keyword evidence="1" id="KW-1133">Transmembrane helix</keyword>
<keyword evidence="1" id="KW-0472">Membrane</keyword>
<sequence>MRSLNRIPTNKEVFFWNILGSFTNALLSVVLLMLVTRFLNDKQSDIFSIAWTISQLMATVGTFQIRTYQATDVTGVFCFREYFIFRLITICLMMISSWAYILERGYEGEKALVVFLMCLFRAIDSLEDVYEGWFQQKERLDLAGKALTYRIVLSVIGFGMVLHVTQNLVLACVILIFVYFICFFMFDIRYQRDVHVLKDISVSGKRDHVKWLVSITLEGLPLFINAFLMMSITNAPKMVLDVSIEQGEFEQGVQTIYNIIFMPASFLNLAYIVFRPLITQMAIVWNLGKNKRFLLILSKIVICLFGFGILLVVGSAVLGIPILSFVYGIDLVLYKKELLILIIG</sequence>
<evidence type="ECO:0000313" key="3">
    <source>
        <dbReference type="Proteomes" id="UP000713880"/>
    </source>
</evidence>
<feature type="transmembrane region" description="Helical" evidence="1">
    <location>
        <begin position="142"/>
        <end position="162"/>
    </location>
</feature>
<keyword evidence="3" id="KW-1185">Reference proteome</keyword>
<reference evidence="2" key="1">
    <citation type="submission" date="2020-08" db="EMBL/GenBank/DDBJ databases">
        <authorList>
            <person name="Cejkova D."/>
            <person name="Kubasova T."/>
            <person name="Jahodarova E."/>
            <person name="Rychlik I."/>
        </authorList>
    </citation>
    <scope>NUCLEOTIDE SEQUENCE</scope>
    <source>
        <strain evidence="2">An420c</strain>
    </source>
</reference>
<dbReference type="EMBL" id="JACJLV010000053">
    <property type="protein sequence ID" value="MBM6827715.1"/>
    <property type="molecule type" value="Genomic_DNA"/>
</dbReference>
<name>A0A938X325_9CLOT</name>
<feature type="transmembrane region" description="Helical" evidence="1">
    <location>
        <begin position="294"/>
        <end position="327"/>
    </location>
</feature>
<evidence type="ECO:0000256" key="1">
    <source>
        <dbReference type="SAM" id="Phobius"/>
    </source>
</evidence>
<feature type="transmembrane region" description="Helical" evidence="1">
    <location>
        <begin position="13"/>
        <end position="34"/>
    </location>
</feature>
<dbReference type="RefSeq" id="WP_204909704.1">
    <property type="nucleotide sequence ID" value="NZ_JACJLV010000053.1"/>
</dbReference>
<feature type="non-terminal residue" evidence="2">
    <location>
        <position position="344"/>
    </location>
</feature>
<organism evidence="2 3">
    <name type="scientific">Mordavella massiliensis</name>
    <dbReference type="NCBI Taxonomy" id="1871024"/>
    <lineage>
        <taxon>Bacteria</taxon>
        <taxon>Bacillati</taxon>
        <taxon>Bacillota</taxon>
        <taxon>Clostridia</taxon>
        <taxon>Eubacteriales</taxon>
        <taxon>Clostridiaceae</taxon>
        <taxon>Mordavella</taxon>
    </lineage>
</organism>
<gene>
    <name evidence="2" type="ORF">H6A13_11525</name>
</gene>
<comment type="caution">
    <text evidence="2">The sequence shown here is derived from an EMBL/GenBank/DDBJ whole genome shotgun (WGS) entry which is preliminary data.</text>
</comment>
<reference evidence="2" key="2">
    <citation type="journal article" date="2021" name="Sci. Rep.">
        <title>The distribution of antibiotic resistance genes in chicken gut microbiota commensals.</title>
        <authorList>
            <person name="Juricova H."/>
            <person name="Matiasovicova J."/>
            <person name="Kubasova T."/>
            <person name="Cejkova D."/>
            <person name="Rychlik I."/>
        </authorList>
    </citation>
    <scope>NUCLEOTIDE SEQUENCE</scope>
    <source>
        <strain evidence="2">An420c</strain>
    </source>
</reference>
<protein>
    <submittedName>
        <fullName evidence="2">Lipopolysaccharide biosynthesis protein</fullName>
    </submittedName>
</protein>
<dbReference type="Proteomes" id="UP000713880">
    <property type="component" value="Unassembled WGS sequence"/>
</dbReference>